<feature type="transmembrane region" description="Helical" evidence="2">
    <location>
        <begin position="49"/>
        <end position="71"/>
    </location>
</feature>
<dbReference type="Pfam" id="PF18922">
    <property type="entry name" value="DUF5672"/>
    <property type="match status" value="1"/>
</dbReference>
<keyword evidence="5" id="KW-1185">Reference proteome</keyword>
<evidence type="ECO:0000259" key="3">
    <source>
        <dbReference type="Pfam" id="PF18922"/>
    </source>
</evidence>
<reference evidence="4 5" key="1">
    <citation type="journal article" date="2018" name="IMA Fungus">
        <title>IMA Genome-F 9: Draft genome sequence of Annulohypoxylon stygium, Aspergillus mulundensis, Berkeleyomyces basicola (syn. Thielaviopsis basicola), Ceratocystis smalleyi, two Cercospora beticola strains, Coleophoma cylindrospora, Fusarium fracticaudum, Phialophora cf. hyalina, and Morchella septimelata.</title>
        <authorList>
            <person name="Wingfield B.D."/>
            <person name="Bills G.F."/>
            <person name="Dong Y."/>
            <person name="Huang W."/>
            <person name="Nel W.J."/>
            <person name="Swalarsk-Parry B.S."/>
            <person name="Vaghefi N."/>
            <person name="Wilken P.M."/>
            <person name="An Z."/>
            <person name="de Beer Z.W."/>
            <person name="De Vos L."/>
            <person name="Chen L."/>
            <person name="Duong T.A."/>
            <person name="Gao Y."/>
            <person name="Hammerbacher A."/>
            <person name="Kikkert J.R."/>
            <person name="Li Y."/>
            <person name="Li H."/>
            <person name="Li K."/>
            <person name="Li Q."/>
            <person name="Liu X."/>
            <person name="Ma X."/>
            <person name="Naidoo K."/>
            <person name="Pethybridge S.J."/>
            <person name="Sun J."/>
            <person name="Steenkamp E.T."/>
            <person name="van der Nest M.A."/>
            <person name="van Wyk S."/>
            <person name="Wingfield M.J."/>
            <person name="Xiong C."/>
            <person name="Yue Q."/>
            <person name="Zhang X."/>
        </authorList>
    </citation>
    <scope>NUCLEOTIDE SEQUENCE [LARGE SCALE GENOMIC DNA]</scope>
    <source>
        <strain evidence="4 5">BP6252</strain>
    </source>
</reference>
<evidence type="ECO:0000256" key="1">
    <source>
        <dbReference type="SAM" id="MobiDB-lite"/>
    </source>
</evidence>
<protein>
    <recommendedName>
        <fullName evidence="3">DUF5672 domain-containing protein</fullName>
    </recommendedName>
</protein>
<dbReference type="STRING" id="1849047.A0A3D8RT13"/>
<feature type="domain" description="DUF5672" evidence="3">
    <location>
        <begin position="183"/>
        <end position="399"/>
    </location>
</feature>
<dbReference type="Proteomes" id="UP000256645">
    <property type="component" value="Unassembled WGS sequence"/>
</dbReference>
<evidence type="ECO:0000313" key="4">
    <source>
        <dbReference type="EMBL" id="RDW77193.1"/>
    </source>
</evidence>
<organism evidence="4 5">
    <name type="scientific">Coleophoma cylindrospora</name>
    <dbReference type="NCBI Taxonomy" id="1849047"/>
    <lineage>
        <taxon>Eukaryota</taxon>
        <taxon>Fungi</taxon>
        <taxon>Dikarya</taxon>
        <taxon>Ascomycota</taxon>
        <taxon>Pezizomycotina</taxon>
        <taxon>Leotiomycetes</taxon>
        <taxon>Helotiales</taxon>
        <taxon>Dermateaceae</taxon>
        <taxon>Coleophoma</taxon>
    </lineage>
</organism>
<dbReference type="OrthoDB" id="4748543at2759"/>
<feature type="compositionally biased region" description="Basic and acidic residues" evidence="1">
    <location>
        <begin position="323"/>
        <end position="356"/>
    </location>
</feature>
<feature type="compositionally biased region" description="Basic and acidic residues" evidence="1">
    <location>
        <begin position="293"/>
        <end position="307"/>
    </location>
</feature>
<feature type="region of interest" description="Disordered" evidence="1">
    <location>
        <begin position="87"/>
        <end position="121"/>
    </location>
</feature>
<feature type="region of interest" description="Disordered" evidence="1">
    <location>
        <begin position="293"/>
        <end position="356"/>
    </location>
</feature>
<gene>
    <name evidence="4" type="ORF">BP6252_05246</name>
</gene>
<sequence length="431" mass="48769">MRDEVINQMTSRSDPMRPESTDPSTMIKLPNLSESGGSRRLRSIRRRRIIGVLALFLISSSIWITHFPYIYNRGGIALSSTKVPTTSSLGLDGAPRAGPTRPRPAPVPDTARNRPSLDKPVGPKHAAVLIENRPLSKLIPLILHFNSILGPGWPIKVITTPSSSTEFLRSSAIRSLIKQEQLTLNFLPPSINFTHHSLVSAFFTSPWLWKTLAPAEKVLFFQADSMICSRAKVSIDDFLDYDFIGAPLDPDPKRKLGKGYNGGLSLRNRAMCEDIVTRFSWADERDERTRARLAKEKEEKEKEDTASEHPGPTPDHLSSLPSSKDHETETDAETGGRKEGQGKEDKEEDGEMHPNTDYEDQWFYYKMQEFVPEAKLPGIQEASRFAVETLWAEEPWGYHQAHVWQNDKMRQVMEWCPEYGLIETQTFGEHS</sequence>
<keyword evidence="2" id="KW-0472">Membrane</keyword>
<keyword evidence="2" id="KW-0812">Transmembrane</keyword>
<dbReference type="AlphaFoldDB" id="A0A3D8RT13"/>
<feature type="region of interest" description="Disordered" evidence="1">
    <location>
        <begin position="1"/>
        <end position="38"/>
    </location>
</feature>
<evidence type="ECO:0000256" key="2">
    <source>
        <dbReference type="SAM" id="Phobius"/>
    </source>
</evidence>
<evidence type="ECO:0000313" key="5">
    <source>
        <dbReference type="Proteomes" id="UP000256645"/>
    </source>
</evidence>
<comment type="caution">
    <text evidence="4">The sequence shown here is derived from an EMBL/GenBank/DDBJ whole genome shotgun (WGS) entry which is preliminary data.</text>
</comment>
<dbReference type="InterPro" id="IPR043729">
    <property type="entry name" value="DUF5672"/>
</dbReference>
<accession>A0A3D8RT13</accession>
<proteinExistence type="predicted"/>
<keyword evidence="2" id="KW-1133">Transmembrane helix</keyword>
<name>A0A3D8RT13_9HELO</name>
<dbReference type="EMBL" id="PDLM01000005">
    <property type="protein sequence ID" value="RDW77193.1"/>
    <property type="molecule type" value="Genomic_DNA"/>
</dbReference>